<dbReference type="InterPro" id="IPR025411">
    <property type="entry name" value="DUF4136"/>
</dbReference>
<dbReference type="Pfam" id="PF13590">
    <property type="entry name" value="DUF4136"/>
    <property type="match status" value="1"/>
</dbReference>
<dbReference type="Proteomes" id="UP001597344">
    <property type="component" value="Unassembled WGS sequence"/>
</dbReference>
<protein>
    <submittedName>
        <fullName evidence="2">DUF4136 domain-containing protein</fullName>
    </submittedName>
</protein>
<dbReference type="PROSITE" id="PS51257">
    <property type="entry name" value="PROKAR_LIPOPROTEIN"/>
    <property type="match status" value="1"/>
</dbReference>
<evidence type="ECO:0000313" key="3">
    <source>
        <dbReference type="Proteomes" id="UP001597344"/>
    </source>
</evidence>
<keyword evidence="3" id="KW-1185">Reference proteome</keyword>
<dbReference type="Gene3D" id="3.30.160.670">
    <property type="match status" value="1"/>
</dbReference>
<comment type="caution">
    <text evidence="2">The sequence shown here is derived from an EMBL/GenBank/DDBJ whole genome shotgun (WGS) entry which is preliminary data.</text>
</comment>
<evidence type="ECO:0000313" key="2">
    <source>
        <dbReference type="EMBL" id="MFD2186907.1"/>
    </source>
</evidence>
<evidence type="ECO:0000259" key="1">
    <source>
        <dbReference type="Pfam" id="PF13590"/>
    </source>
</evidence>
<feature type="domain" description="DUF4136" evidence="1">
    <location>
        <begin position="22"/>
        <end position="172"/>
    </location>
</feature>
<reference evidence="3" key="1">
    <citation type="journal article" date="2019" name="Int. J. Syst. Evol. Microbiol.">
        <title>The Global Catalogue of Microorganisms (GCM) 10K type strain sequencing project: providing services to taxonomists for standard genome sequencing and annotation.</title>
        <authorList>
            <consortium name="The Broad Institute Genomics Platform"/>
            <consortium name="The Broad Institute Genome Sequencing Center for Infectious Disease"/>
            <person name="Wu L."/>
            <person name="Ma J."/>
        </authorList>
    </citation>
    <scope>NUCLEOTIDE SEQUENCE [LARGE SCALE GENOMIC DNA]</scope>
    <source>
        <strain evidence="3">DT92</strain>
    </source>
</reference>
<gene>
    <name evidence="2" type="ORF">ACFSJT_08895</name>
</gene>
<organism evidence="2 3">
    <name type="scientific">Aquimarina celericrescens</name>
    <dbReference type="NCBI Taxonomy" id="1964542"/>
    <lineage>
        <taxon>Bacteria</taxon>
        <taxon>Pseudomonadati</taxon>
        <taxon>Bacteroidota</taxon>
        <taxon>Flavobacteriia</taxon>
        <taxon>Flavobacteriales</taxon>
        <taxon>Flavobacteriaceae</taxon>
        <taxon>Aquimarina</taxon>
    </lineage>
</organism>
<sequence>MRQIAFSLLIVLSTSCGTVNIVYDYDEQQDFASYQTYAFFPEMNSGLSDIDQKRLLSATEAAMKAKGLIKSETPDIYVNFETVFTKEASNSNLGVGLGGGGGRGVNVGVGGNIPLGGPQTYLELTFDFVDVKKDALVWQAITRKRFYTNSSPEKRTLFFQRLVEKSLAKYPPQKKK</sequence>
<name>A0ABW5AXX8_9FLAO</name>
<dbReference type="EMBL" id="JBHUHY010000006">
    <property type="protein sequence ID" value="MFD2186907.1"/>
    <property type="molecule type" value="Genomic_DNA"/>
</dbReference>
<dbReference type="RefSeq" id="WP_378319903.1">
    <property type="nucleotide sequence ID" value="NZ_JBHUHY010000006.1"/>
</dbReference>
<proteinExistence type="predicted"/>
<accession>A0ABW5AXX8</accession>